<organism evidence="29 33">
    <name type="scientific">Mycobacterium tuberculosis</name>
    <dbReference type="NCBI Taxonomy" id="1773"/>
    <lineage>
        <taxon>Bacteria</taxon>
        <taxon>Bacillati</taxon>
        <taxon>Actinomycetota</taxon>
        <taxon>Actinomycetes</taxon>
        <taxon>Mycobacteriales</taxon>
        <taxon>Mycobacteriaceae</taxon>
        <taxon>Mycobacterium</taxon>
        <taxon>Mycobacterium tuberculosis complex</taxon>
    </lineage>
</organism>
<reference evidence="28 37" key="1">
    <citation type="submission" date="2015-03" db="EMBL/GenBank/DDBJ databases">
        <authorList>
            <consortium name="Pathogen Informatics"/>
            <person name="Murphy D."/>
        </authorList>
    </citation>
    <scope>NUCLEOTIDE SEQUENCE [LARGE SCALE GENOMIC DNA]</scope>
    <source>
        <strain evidence="28 37">0268S</strain>
    </source>
</reference>
<dbReference type="Proteomes" id="UP000045842">
    <property type="component" value="Unassembled WGS sequence"/>
</dbReference>
<evidence type="ECO:0000256" key="21">
    <source>
        <dbReference type="ARBA" id="ARBA00049981"/>
    </source>
</evidence>
<dbReference type="GO" id="GO:0003887">
    <property type="term" value="F:DNA-directed DNA polymerase activity"/>
    <property type="evidence" value="ECO:0007669"/>
    <property type="project" value="UniProtKB-KW"/>
</dbReference>
<dbReference type="EMBL" id="CHKL01000067">
    <property type="protein sequence ID" value="COV91045.1"/>
    <property type="molecule type" value="Genomic_DNA"/>
</dbReference>
<keyword evidence="6" id="KW-0540">Nuclease</keyword>
<dbReference type="Gene3D" id="3.90.920.10">
    <property type="entry name" value="DNA primase, PRIM domain"/>
    <property type="match status" value="1"/>
</dbReference>
<keyword evidence="13" id="KW-0239">DNA-directed DNA polymerase</keyword>
<evidence type="ECO:0000313" key="27">
    <source>
        <dbReference type="EMBL" id="CFE46095.1"/>
    </source>
</evidence>
<dbReference type="RefSeq" id="WP_003898655.1">
    <property type="nucleotide sequence ID" value="NZ_AP017901.1"/>
</dbReference>
<proteinExistence type="inferred from homology"/>
<dbReference type="Gene3D" id="2.40.50.140">
    <property type="entry name" value="Nucleic acid-binding proteins"/>
    <property type="match status" value="1"/>
</dbReference>
<evidence type="ECO:0000313" key="31">
    <source>
        <dbReference type="EMBL" id="MBP0682531.1"/>
    </source>
</evidence>
<keyword evidence="8" id="KW-0547">Nucleotide-binding</keyword>
<evidence type="ECO:0000313" key="32">
    <source>
        <dbReference type="EMBL" id="OMH58835.1"/>
    </source>
</evidence>
<dbReference type="SMR" id="A0A045IXS9"/>
<evidence type="ECO:0000313" key="39">
    <source>
        <dbReference type="Proteomes" id="UP000671119"/>
    </source>
</evidence>
<reference evidence="32 38" key="3">
    <citation type="submission" date="2016-04" db="EMBL/GenBank/DDBJ databases">
        <authorList>
            <person name="Bigi M."/>
            <person name="Bigi F."/>
            <person name="Soria M.A."/>
        </authorList>
    </citation>
    <scope>NUCLEOTIDE SEQUENCE [LARGE SCALE GENOMIC DNA]</scope>
    <source>
        <strain evidence="32 38">6548</strain>
    </source>
</reference>
<dbReference type="GO" id="GO:0005524">
    <property type="term" value="F:ATP binding"/>
    <property type="evidence" value="ECO:0007669"/>
    <property type="project" value="UniProtKB-KW"/>
</dbReference>
<evidence type="ECO:0000256" key="1">
    <source>
        <dbReference type="ARBA" id="ARBA00001936"/>
    </source>
</evidence>
<evidence type="ECO:0000256" key="18">
    <source>
        <dbReference type="ARBA" id="ARBA00023268"/>
    </source>
</evidence>
<dbReference type="InterPro" id="IPR012340">
    <property type="entry name" value="NA-bd_OB-fold"/>
</dbReference>
<evidence type="ECO:0000313" key="34">
    <source>
        <dbReference type="Proteomes" id="UP000046947"/>
    </source>
</evidence>
<keyword evidence="10" id="KW-0378">Hydrolase</keyword>
<evidence type="ECO:0000313" key="33">
    <source>
        <dbReference type="Proteomes" id="UP000045842"/>
    </source>
</evidence>
<dbReference type="InterPro" id="IPR012309">
    <property type="entry name" value="DNA_ligase_ATP-dep_C"/>
</dbReference>
<dbReference type="Pfam" id="PF01068">
    <property type="entry name" value="DNA_ligase_A_M"/>
    <property type="match status" value="1"/>
</dbReference>
<dbReference type="SUPFAM" id="SSF56091">
    <property type="entry name" value="DNA ligase/mRNA capping enzyme, catalytic domain"/>
    <property type="match status" value="1"/>
</dbReference>
<dbReference type="AlphaFoldDB" id="A0A045IXS9"/>
<dbReference type="GO" id="GO:0006310">
    <property type="term" value="P:DNA recombination"/>
    <property type="evidence" value="ECO:0007669"/>
    <property type="project" value="UniProtKB-KW"/>
</dbReference>
<evidence type="ECO:0000256" key="6">
    <source>
        <dbReference type="ARBA" id="ARBA00022722"/>
    </source>
</evidence>
<evidence type="ECO:0000256" key="7">
    <source>
        <dbReference type="ARBA" id="ARBA00022723"/>
    </source>
</evidence>
<feature type="compositionally biased region" description="Basic and acidic residues" evidence="24">
    <location>
        <begin position="747"/>
        <end position="759"/>
    </location>
</feature>
<evidence type="ECO:0000256" key="23">
    <source>
        <dbReference type="ARBA" id="ARBA00061331"/>
    </source>
</evidence>
<dbReference type="EMBL" id="CFOH01000001">
    <property type="protein sequence ID" value="CFE46095.1"/>
    <property type="molecule type" value="Genomic_DNA"/>
</dbReference>
<dbReference type="CDD" id="cd07971">
    <property type="entry name" value="OBF_DNA_ligase_LigD"/>
    <property type="match status" value="1"/>
</dbReference>
<dbReference type="Gene3D" id="3.30.470.30">
    <property type="entry name" value="DNA ligase/mRNA capping enzyme"/>
    <property type="match status" value="1"/>
</dbReference>
<evidence type="ECO:0000256" key="16">
    <source>
        <dbReference type="ARBA" id="ARBA00023204"/>
    </source>
</evidence>
<dbReference type="Gene3D" id="3.30.1490.70">
    <property type="match status" value="1"/>
</dbReference>
<dbReference type="EMBL" id="CFOE01000046">
    <property type="protein sequence ID" value="CFE36840.1"/>
    <property type="molecule type" value="Genomic_DNA"/>
</dbReference>
<dbReference type="Pfam" id="PF04679">
    <property type="entry name" value="DNA_ligase_A_C"/>
    <property type="match status" value="1"/>
</dbReference>
<dbReference type="EMBL" id="COPH01000006">
    <property type="protein sequence ID" value="CLV70569.1"/>
    <property type="molecule type" value="Genomic_DNA"/>
</dbReference>
<dbReference type="EMBL" id="JAGIZI010000005">
    <property type="protein sequence ID" value="MBP0682531.1"/>
    <property type="molecule type" value="Genomic_DNA"/>
</dbReference>
<comment type="similarity">
    <text evidence="22">In the N-terminal section; belongs to the LigD polymerase family.</text>
</comment>
<dbReference type="Proteomes" id="UP000050139">
    <property type="component" value="Unassembled WGS sequence"/>
</dbReference>
<dbReference type="NCBIfam" id="NF007210">
    <property type="entry name" value="PRK09632.1"/>
    <property type="match status" value="1"/>
</dbReference>
<evidence type="ECO:0000313" key="35">
    <source>
        <dbReference type="Proteomes" id="UP000048289"/>
    </source>
</evidence>
<dbReference type="InterPro" id="IPR052171">
    <property type="entry name" value="NHEJ_LigD"/>
</dbReference>
<sequence>MGSASEQRVTLTNADKVLYPATGTTKSDIFDYYAGVAEVMLGHIAGRPATRKRWPNGVDQPAFFEKQLALSAPPWLSRATVAHRSGTTTYPIIDSATGLAWIAQQAALEVHVPQWRFVAEPGSGELNPGPATRLVFDLDPGEGVMMAQLAEVARAVRDLLADIGLVTFPVTSGSKGLHLYTPLDEPVSSRGATVLAKRVAQRLEQAMPALVTSTMTKSLRAGKVFVDWSQNSGSKTTIAPYSLRGRTHPTVAAPRTWAELDDPALRQLSYDEVLTRIARDGDLLERLDADAPVADRLTRYRRMRDASKTPEPIPTAKPVTGDGNTFVIQEHHARRPHYDFRLERDGVLVSWAVPKNLPDNTSVNHLAIHTEDHPLEYATFEGAIPSGEYGAGKVIIWDSGTYDTEKFHDDPHTGEVIVNLHGGRISGRYALIRTNGDRWLAHRLKNQKDQKVFEFDNLAPMLATHGTVAGLKASQWAFEGKWDGYRLLVEADHGAVRLRSRSGRDVTAEYPQLRALAEDLADHHVVLDGEAVVLDSSGVPSFSQMQNRGRDTRVEFWAFDLLYLDGRALLGTRYQDRRKLLETLANATSLTVPELLPGDGAQAFACSRKHGWEGVIAKRRDSRYQPGRRCASWVKDKHWNTQEVVIGGWRAGEGGRSSGVGSLLMGIPGPGGLQFAGRVGTGLSERELANLKEMLAPLHTDESPFDVPLPARDAKGITYVKPALVAEVRYSEWTPEGRLRQSSWRGLRPDKKPSEVVRE</sequence>
<dbReference type="GO" id="GO:0004527">
    <property type="term" value="F:exonuclease activity"/>
    <property type="evidence" value="ECO:0007669"/>
    <property type="project" value="UniProtKB-KW"/>
</dbReference>
<dbReference type="Proteomes" id="UP000189452">
    <property type="component" value="Chromosome"/>
</dbReference>
<evidence type="ECO:0000256" key="19">
    <source>
        <dbReference type="ARBA" id="ARBA00029943"/>
    </source>
</evidence>
<keyword evidence="5" id="KW-0548">Nucleotidyltransferase</keyword>
<dbReference type="EC" id="6.5.1.1" evidence="2"/>
<dbReference type="PROSITE" id="PS50160">
    <property type="entry name" value="DNA_LIGASE_A3"/>
    <property type="match status" value="1"/>
</dbReference>
<dbReference type="GO" id="GO:0003910">
    <property type="term" value="F:DNA ligase (ATP) activity"/>
    <property type="evidence" value="ECO:0007669"/>
    <property type="project" value="UniProtKB-EC"/>
</dbReference>
<dbReference type="Pfam" id="PF13298">
    <property type="entry name" value="LigD_N"/>
    <property type="match status" value="1"/>
</dbReference>
<reference evidence="31 39" key="5">
    <citation type="submission" date="2021-03" db="EMBL/GenBank/DDBJ databases">
        <title>Whole Genome Sequencing of Mycobacterium tuberculosis clinical isolates from Arunachal Pradesh, India.</title>
        <authorList>
            <person name="Singh S."/>
            <person name="Mudliar S.R."/>
            <person name="Kulsum U."/>
            <person name="Rufai S.B."/>
            <person name="Singh P.K."/>
            <person name="Umpo M."/>
            <person name="Nyori M."/>
        </authorList>
    </citation>
    <scope>NUCLEOTIDE SEQUENCE [LARGE SCALE GENOMIC DNA]</scope>
    <source>
        <strain evidence="31 39">OMICS/BPL/0142/20/SP</strain>
    </source>
</reference>
<dbReference type="NCBIfam" id="TIGR02778">
    <property type="entry name" value="ligD_pol"/>
    <property type="match status" value="1"/>
</dbReference>
<dbReference type="Proteomes" id="UP000671119">
    <property type="component" value="Unassembled WGS sequence"/>
</dbReference>
<evidence type="ECO:0000313" key="36">
    <source>
        <dbReference type="Proteomes" id="UP000048600"/>
    </source>
</evidence>
<evidence type="ECO:0000313" key="38">
    <source>
        <dbReference type="Proteomes" id="UP000189452"/>
    </source>
</evidence>
<keyword evidence="12" id="KW-0067">ATP-binding</keyword>
<evidence type="ECO:0000256" key="5">
    <source>
        <dbReference type="ARBA" id="ARBA00022695"/>
    </source>
</evidence>
<evidence type="ECO:0000256" key="11">
    <source>
        <dbReference type="ARBA" id="ARBA00022839"/>
    </source>
</evidence>
<dbReference type="InterPro" id="IPR012310">
    <property type="entry name" value="DNA_ligase_ATP-dep_cent"/>
</dbReference>
<dbReference type="Proteomes" id="UP000048289">
    <property type="component" value="Unassembled WGS sequence"/>
</dbReference>
<keyword evidence="7" id="KW-0479">Metal-binding</keyword>
<evidence type="ECO:0000256" key="12">
    <source>
        <dbReference type="ARBA" id="ARBA00022840"/>
    </source>
</evidence>
<dbReference type="GO" id="GO:0006303">
    <property type="term" value="P:double-strand break repair via nonhomologous end joining"/>
    <property type="evidence" value="ECO:0007669"/>
    <property type="project" value="UniProtKB-ARBA"/>
</dbReference>
<keyword evidence="9" id="KW-0227">DNA damage</keyword>
<keyword evidence="3 29" id="KW-0436">Ligase</keyword>
<dbReference type="NCBIfam" id="TIGR02779">
    <property type="entry name" value="NHEJ_ligase_lig"/>
    <property type="match status" value="1"/>
</dbReference>
<keyword evidence="17" id="KW-0464">Manganese</keyword>
<keyword evidence="14" id="KW-0238">DNA-binding</keyword>
<evidence type="ECO:0000256" key="8">
    <source>
        <dbReference type="ARBA" id="ARBA00022741"/>
    </source>
</evidence>
<dbReference type="PANTHER" id="PTHR42705">
    <property type="entry name" value="BIFUNCTIONAL NON-HOMOLOGOUS END JOINING PROTEIN LIGD"/>
    <property type="match status" value="1"/>
</dbReference>
<protein>
    <recommendedName>
        <fullName evidence="2">DNA ligase (ATP)</fullName>
        <ecNumber evidence="2">6.5.1.1</ecNumber>
    </recommendedName>
    <alternativeName>
        <fullName evidence="19">NHEJ DNA polymerase</fullName>
    </alternativeName>
</protein>
<dbReference type="Pfam" id="PF21686">
    <property type="entry name" value="LigD_Prim-Pol"/>
    <property type="match status" value="1"/>
</dbReference>
<evidence type="ECO:0000256" key="14">
    <source>
        <dbReference type="ARBA" id="ARBA00023125"/>
    </source>
</evidence>
<evidence type="ECO:0000313" key="29">
    <source>
        <dbReference type="EMBL" id="COU67175.1"/>
    </source>
</evidence>
<evidence type="ECO:0000313" key="26">
    <source>
        <dbReference type="EMBL" id="CFE36840.1"/>
    </source>
</evidence>
<dbReference type="Proteomes" id="UP000046947">
    <property type="component" value="Unassembled WGS sequence"/>
</dbReference>
<dbReference type="InterPro" id="IPR014145">
    <property type="entry name" value="LigD_pol_dom"/>
</dbReference>
<keyword evidence="15" id="KW-0233">DNA recombination</keyword>
<evidence type="ECO:0000313" key="28">
    <source>
        <dbReference type="EMBL" id="CLV70569.1"/>
    </source>
</evidence>
<keyword evidence="11" id="KW-0269">Exonuclease</keyword>
<evidence type="ECO:0000256" key="24">
    <source>
        <dbReference type="SAM" id="MobiDB-lite"/>
    </source>
</evidence>
<dbReference type="OMA" id="QWLAHRM"/>
<evidence type="ECO:0000256" key="3">
    <source>
        <dbReference type="ARBA" id="ARBA00022598"/>
    </source>
</evidence>
<feature type="region of interest" description="Disordered" evidence="24">
    <location>
        <begin position="740"/>
        <end position="759"/>
    </location>
</feature>
<dbReference type="InterPro" id="IPR033649">
    <property type="entry name" value="MtLigD_Pol-like"/>
</dbReference>
<comment type="catalytic activity">
    <reaction evidence="20">
        <text>ATP + (deoxyribonucleotide)n-3'-hydroxyl + 5'-phospho-(deoxyribonucleotide)m = (deoxyribonucleotide)n+m + AMP + diphosphate.</text>
        <dbReference type="EC" id="6.5.1.1"/>
    </reaction>
</comment>
<dbReference type="GO" id="GO:0003677">
    <property type="term" value="F:DNA binding"/>
    <property type="evidence" value="ECO:0007669"/>
    <property type="project" value="UniProtKB-KW"/>
</dbReference>
<reference evidence="33 34" key="2">
    <citation type="submission" date="2015-03" db="EMBL/GenBank/DDBJ databases">
        <authorList>
            <consortium name="Pathogen Informatics"/>
        </authorList>
    </citation>
    <scope>NUCLEOTIDE SEQUENCE [LARGE SCALE GENOMIC DNA]</scope>
    <source>
        <strain evidence="29 33">G09801536</strain>
        <strain evidence="26 35">G09901357</strain>
        <strain evidence="27 34">H09601792</strain>
        <strain evidence="30 36">P00601463</strain>
    </source>
</reference>
<accession>A0A045IXS9</accession>
<dbReference type="GO" id="GO:0046872">
    <property type="term" value="F:metal ion binding"/>
    <property type="evidence" value="ECO:0007669"/>
    <property type="project" value="UniProtKB-KW"/>
</dbReference>
<feature type="domain" description="ATP-dependent DNA ligase family profile" evidence="25">
    <location>
        <begin position="547"/>
        <end position="666"/>
    </location>
</feature>
<dbReference type="FunFam" id="2.40.50.140:FF:000292">
    <property type="entry name" value="Probable ATP-dependent DNA ligase"/>
    <property type="match status" value="1"/>
</dbReference>
<dbReference type="NCBIfam" id="TIGR02777">
    <property type="entry name" value="LigD_PE_dom"/>
    <property type="match status" value="1"/>
</dbReference>
<dbReference type="InterPro" id="IPR014146">
    <property type="entry name" value="LigD_ligase_dom"/>
</dbReference>
<gene>
    <name evidence="32" type="ORF">A4S10_00995</name>
    <name evidence="29" type="ORF">ERS007679_00126</name>
    <name evidence="26" type="ORF">ERS007681_00615</name>
    <name evidence="27" type="ORF">ERS007688_00008</name>
    <name evidence="30" type="ORF">ERS007741_00938</name>
    <name evidence="28" type="ORF">ERS094118_00976</name>
    <name evidence="31" type="ORF">J8J21_05245</name>
</gene>
<keyword evidence="16" id="KW-0234">DNA repair</keyword>
<dbReference type="FunFam" id="3.90.920.10:FF:000007">
    <property type="entry name" value="Possible ATP dependant DNA ligase"/>
    <property type="match status" value="1"/>
</dbReference>
<evidence type="ECO:0000256" key="15">
    <source>
        <dbReference type="ARBA" id="ARBA00023172"/>
    </source>
</evidence>
<reference evidence="32 38" key="4">
    <citation type="submission" date="2017-02" db="EMBL/GenBank/DDBJ databases">
        <title>Protein polymorphisms may explain contrasting epidemiological fitness of two variants of a multidrug-resistant Mycobacterium tuberculosis strain.</title>
        <authorList>
            <person name="Bigi M.M."/>
            <person name="Lopez B."/>
            <person name="Blanco F.C."/>
            <person name="Sasiain M.C."/>
            <person name="De La Barrera S."/>
            <person name="Ritacco V."/>
            <person name="Bigi F."/>
            <person name="Soria M.A."/>
        </authorList>
    </citation>
    <scope>NUCLEOTIDE SEQUENCE [LARGE SCALE GENOMIC DNA]</scope>
    <source>
        <strain evidence="32 38">6548</strain>
    </source>
</reference>
<dbReference type="CDD" id="cd04863">
    <property type="entry name" value="MtLigD_Pol_like"/>
    <property type="match status" value="1"/>
</dbReference>
<evidence type="ECO:0000256" key="10">
    <source>
        <dbReference type="ARBA" id="ARBA00022801"/>
    </source>
</evidence>
<evidence type="ECO:0000256" key="17">
    <source>
        <dbReference type="ARBA" id="ARBA00023211"/>
    </source>
</evidence>
<comment type="similarity">
    <text evidence="23">In the central section; belongs to the LigD 3'-phosphoesterase family.</text>
</comment>
<keyword evidence="18" id="KW-0511">Multifunctional enzyme</keyword>
<comment type="cofactor">
    <cofactor evidence="1">
        <name>Mn(2+)</name>
        <dbReference type="ChEBI" id="CHEBI:29035"/>
    </cofactor>
</comment>
<keyword evidence="4" id="KW-0808">Transferase</keyword>
<dbReference type="FunFam" id="3.30.470.30:FF:000031">
    <property type="entry name" value="Multifunctional non-homologous end joining protein LigD"/>
    <property type="match status" value="1"/>
</dbReference>
<dbReference type="CDD" id="cd07906">
    <property type="entry name" value="Adenylation_DNA_ligase_LigD_LigC"/>
    <property type="match status" value="1"/>
</dbReference>
<dbReference type="SUPFAM" id="SSF50249">
    <property type="entry name" value="Nucleic acid-binding proteins"/>
    <property type="match status" value="1"/>
</dbReference>
<evidence type="ECO:0000313" key="37">
    <source>
        <dbReference type="Proteomes" id="UP000050139"/>
    </source>
</evidence>
<evidence type="ECO:0000256" key="4">
    <source>
        <dbReference type="ARBA" id="ARBA00022679"/>
    </source>
</evidence>
<name>A0A045IXS9_MYCTX</name>
<dbReference type="PANTHER" id="PTHR42705:SF2">
    <property type="entry name" value="BIFUNCTIONAL NON-HOMOLOGOUS END JOINING PROTEIN LIGD"/>
    <property type="match status" value="1"/>
</dbReference>
<dbReference type="EMBL" id="LWDQ01000001">
    <property type="protein sequence ID" value="OMH58835.1"/>
    <property type="molecule type" value="Genomic_DNA"/>
</dbReference>
<evidence type="ECO:0000256" key="13">
    <source>
        <dbReference type="ARBA" id="ARBA00022932"/>
    </source>
</evidence>
<dbReference type="InterPro" id="IPR014144">
    <property type="entry name" value="LigD_PE_domain"/>
</dbReference>
<evidence type="ECO:0000313" key="30">
    <source>
        <dbReference type="EMBL" id="COV91045.1"/>
    </source>
</evidence>
<comment type="similarity">
    <text evidence="21">In the C-terminal section; belongs to the ATP-dependent DNA ligase family.</text>
</comment>
<evidence type="ECO:0000259" key="25">
    <source>
        <dbReference type="PROSITE" id="PS50160"/>
    </source>
</evidence>
<evidence type="ECO:0000256" key="20">
    <source>
        <dbReference type="ARBA" id="ARBA00034003"/>
    </source>
</evidence>
<evidence type="ECO:0000256" key="2">
    <source>
        <dbReference type="ARBA" id="ARBA00012727"/>
    </source>
</evidence>
<evidence type="ECO:0000256" key="22">
    <source>
        <dbReference type="ARBA" id="ARBA00049990"/>
    </source>
</evidence>
<dbReference type="EMBL" id="CSAD01000007">
    <property type="protein sequence ID" value="COU67175.1"/>
    <property type="molecule type" value="Genomic_DNA"/>
</dbReference>
<evidence type="ECO:0000256" key="9">
    <source>
        <dbReference type="ARBA" id="ARBA00022763"/>
    </source>
</evidence>
<dbReference type="Proteomes" id="UP000048600">
    <property type="component" value="Unassembled WGS sequence"/>
</dbReference>